<feature type="transmembrane region" description="Helical" evidence="8">
    <location>
        <begin position="539"/>
        <end position="557"/>
    </location>
</feature>
<evidence type="ECO:0000256" key="1">
    <source>
        <dbReference type="ARBA" id="ARBA00004141"/>
    </source>
</evidence>
<feature type="domain" description="CSC1/OSCA1-like 7TM region" evidence="9">
    <location>
        <begin position="383"/>
        <end position="654"/>
    </location>
</feature>
<feature type="compositionally biased region" description="Basic and acidic residues" evidence="7">
    <location>
        <begin position="699"/>
        <end position="712"/>
    </location>
</feature>
<feature type="transmembrane region" description="Helical" evidence="8">
    <location>
        <begin position="430"/>
        <end position="457"/>
    </location>
</feature>
<dbReference type="Pfam" id="PF13967">
    <property type="entry name" value="RSN1_TM"/>
    <property type="match status" value="1"/>
</dbReference>
<dbReference type="GO" id="GO:0005886">
    <property type="term" value="C:plasma membrane"/>
    <property type="evidence" value="ECO:0007669"/>
    <property type="project" value="TreeGrafter"/>
</dbReference>
<dbReference type="Pfam" id="PF14703">
    <property type="entry name" value="PHM7_cyt"/>
    <property type="match status" value="1"/>
</dbReference>
<evidence type="ECO:0000313" key="14">
    <source>
        <dbReference type="Proteomes" id="UP000646827"/>
    </source>
</evidence>
<feature type="transmembrane region" description="Helical" evidence="8">
    <location>
        <begin position="477"/>
        <end position="499"/>
    </location>
</feature>
<evidence type="ECO:0000259" key="11">
    <source>
        <dbReference type="Pfam" id="PF13967"/>
    </source>
</evidence>
<evidence type="ECO:0000256" key="7">
    <source>
        <dbReference type="SAM" id="MobiDB-lite"/>
    </source>
</evidence>
<name>A0A8H7SE71_9FUNG</name>
<dbReference type="PANTHER" id="PTHR13018">
    <property type="entry name" value="PROBABLE MEMBRANE PROTEIN DUF221-RELATED"/>
    <property type="match status" value="1"/>
</dbReference>
<feature type="transmembrane region" description="Helical" evidence="8">
    <location>
        <begin position="96"/>
        <end position="116"/>
    </location>
</feature>
<feature type="transmembrane region" description="Helical" evidence="8">
    <location>
        <begin position="597"/>
        <end position="618"/>
    </location>
</feature>
<keyword evidence="14" id="KW-1185">Reference proteome</keyword>
<dbReference type="AlphaFoldDB" id="A0A8H7SE71"/>
<comment type="similarity">
    <text evidence="2">Belongs to the CSC1 (TC 1.A.17) family.</text>
</comment>
<feature type="domain" description="10TM putative phosphate transporter extracellular tail" evidence="10">
    <location>
        <begin position="817"/>
        <end position="874"/>
    </location>
</feature>
<protein>
    <recommendedName>
        <fullName evidence="15">DUF221-domain-containing protein</fullName>
    </recommendedName>
</protein>
<feature type="transmembrane region" description="Helical" evidence="8">
    <location>
        <begin position="385"/>
        <end position="410"/>
    </location>
</feature>
<feature type="transmembrane region" description="Helical" evidence="8">
    <location>
        <begin position="569"/>
        <end position="591"/>
    </location>
</feature>
<evidence type="ECO:0000259" key="9">
    <source>
        <dbReference type="Pfam" id="PF02714"/>
    </source>
</evidence>
<evidence type="ECO:0000256" key="3">
    <source>
        <dbReference type="ARBA" id="ARBA00022448"/>
    </source>
</evidence>
<keyword evidence="6 8" id="KW-0472">Membrane</keyword>
<feature type="domain" description="CSC1/OSCA1-like N-terminal transmembrane" evidence="11">
    <location>
        <begin position="18"/>
        <end position="164"/>
    </location>
</feature>
<dbReference type="OrthoDB" id="1076608at2759"/>
<dbReference type="Pfam" id="PF02714">
    <property type="entry name" value="RSN1_7TM"/>
    <property type="match status" value="1"/>
</dbReference>
<evidence type="ECO:0000256" key="4">
    <source>
        <dbReference type="ARBA" id="ARBA00022692"/>
    </source>
</evidence>
<sequence>MSDTGEDQLGVDNSISTFTSALWFNAALAGGFFSAFCVLRQLRPSVYSPRSYLVEKERQPPPLPDGLLGWVWTLIRTPDKDVLRSVGLDRYMVLRFLRMGIVVFTLFTLVAIPILIPVNLIDQLDSPGLNKLTMGNIRDPERIWAHLILAIVLSAGVIYYTFRETRQYLVLRRSYLLSPEYANTVTARMLFVPSIPDRVNNIEHLVKIFNRFPGGVRRIWLTRNVKDLPDIVAERQKHVMSLESAITKTIAASYKHYAKKGDTELEDRPESRIPEKLRPKHRVSNLPIPLPFVGRKVDSIDYYHEEIEKLNEKINDAQRSPESYEQLSSAYIEFNQQIAAHMAAQCVTHSREMTMAPRYIQITPNDIIWENMNVKSYERLGRRGVSFLITSAIIIFWAIPVAFVQLIANIDSLSKILPFLEGLKNLPSTLVGIIQGILPAVALAILVAMVPIVFKYLSKQEGIPQKSMVDLSLLHKYFFFLFIDVVLVSTIVGGAAQAISQIIGNPLSIINILAESLPKASTFFITYVLLQSLNGTGQAILRAVPLILSYLLPFLSTTPRDIYMEKGKCPTITLGTLIPSHTVIFVLGLLYSTIAPLILPFVCLFFYLSYFIYLYQFLYLYEMEYESGGLAFPRAIRHVYIGLFTWQLTMIGLLAIQKAIPQLVLMIITLVVSIFSLALYDKAFKPLFKYLPIQPEEDDKKPIAPSSERGDRSFFSSGSKVGNGTEEDDKKVLTHGDSAAEQDDDQYSLTTGGEDGGLILRRKNGNNSPTNNDYKRASVGVLDAYSARNYLQKRIHENEHPSSSNENVSQEMVISSARLMYEVESYMHPSMYRKQPTVWLPEDDIGITEHEMAKLRKLNIRTSNFGALAEHDGKKGQKSRVKVDESMYINGGRGIPGEMPTNDPNFGADDYVRHVSDSYALVESLALNIAM</sequence>
<evidence type="ECO:0000313" key="13">
    <source>
        <dbReference type="EMBL" id="KAG2227950.1"/>
    </source>
</evidence>
<dbReference type="Pfam" id="PF12621">
    <property type="entry name" value="PHM7_ext"/>
    <property type="match status" value="1"/>
</dbReference>
<evidence type="ECO:0008006" key="15">
    <source>
        <dbReference type="Google" id="ProtNLM"/>
    </source>
</evidence>
<accession>A0A8H7SE71</accession>
<evidence type="ECO:0000259" key="12">
    <source>
        <dbReference type="Pfam" id="PF14703"/>
    </source>
</evidence>
<keyword evidence="4 8" id="KW-0812">Transmembrane</keyword>
<evidence type="ECO:0000256" key="2">
    <source>
        <dbReference type="ARBA" id="ARBA00007779"/>
    </source>
</evidence>
<dbReference type="InterPro" id="IPR027815">
    <property type="entry name" value="CSC1/OSCA1-like_cyt"/>
</dbReference>
<proteinExistence type="inferred from homology"/>
<feature type="transmembrane region" description="Helical" evidence="8">
    <location>
        <begin position="143"/>
        <end position="162"/>
    </location>
</feature>
<dbReference type="InterPro" id="IPR022257">
    <property type="entry name" value="PHM7_ext"/>
</dbReference>
<evidence type="ECO:0000259" key="10">
    <source>
        <dbReference type="Pfam" id="PF12621"/>
    </source>
</evidence>
<comment type="subcellular location">
    <subcellularLocation>
        <location evidence="1">Membrane</location>
        <topology evidence="1">Multi-pass membrane protein</topology>
    </subcellularLocation>
</comment>
<keyword evidence="5 8" id="KW-1133">Transmembrane helix</keyword>
<dbReference type="InterPro" id="IPR003864">
    <property type="entry name" value="CSC1/OSCA1-like_7TM"/>
</dbReference>
<comment type="caution">
    <text evidence="13">The sequence shown here is derived from an EMBL/GenBank/DDBJ whole genome shotgun (WGS) entry which is preliminary data.</text>
</comment>
<evidence type="ECO:0000256" key="5">
    <source>
        <dbReference type="ARBA" id="ARBA00022989"/>
    </source>
</evidence>
<dbReference type="PANTHER" id="PTHR13018:SF139">
    <property type="entry name" value="PHOSPHATE METABOLISM PROTEIN 7"/>
    <property type="match status" value="1"/>
</dbReference>
<organism evidence="13 14">
    <name type="scientific">Circinella minor</name>
    <dbReference type="NCBI Taxonomy" id="1195481"/>
    <lineage>
        <taxon>Eukaryota</taxon>
        <taxon>Fungi</taxon>
        <taxon>Fungi incertae sedis</taxon>
        <taxon>Mucoromycota</taxon>
        <taxon>Mucoromycotina</taxon>
        <taxon>Mucoromycetes</taxon>
        <taxon>Mucorales</taxon>
        <taxon>Lichtheimiaceae</taxon>
        <taxon>Circinella</taxon>
    </lineage>
</organism>
<feature type="transmembrane region" description="Helical" evidence="8">
    <location>
        <begin position="663"/>
        <end position="680"/>
    </location>
</feature>
<feature type="transmembrane region" description="Helical" evidence="8">
    <location>
        <begin position="20"/>
        <end position="39"/>
    </location>
</feature>
<evidence type="ECO:0000256" key="6">
    <source>
        <dbReference type="ARBA" id="ARBA00023136"/>
    </source>
</evidence>
<keyword evidence="3" id="KW-0813">Transport</keyword>
<feature type="domain" description="CSC1/OSCA1-like cytosolic" evidence="12">
    <location>
        <begin position="188"/>
        <end position="371"/>
    </location>
</feature>
<dbReference type="EMBL" id="JAEPRB010000003">
    <property type="protein sequence ID" value="KAG2227950.1"/>
    <property type="molecule type" value="Genomic_DNA"/>
</dbReference>
<feature type="region of interest" description="Disordered" evidence="7">
    <location>
        <begin position="699"/>
        <end position="775"/>
    </location>
</feature>
<feature type="transmembrane region" description="Helical" evidence="8">
    <location>
        <begin position="639"/>
        <end position="657"/>
    </location>
</feature>
<dbReference type="InterPro" id="IPR045122">
    <property type="entry name" value="Csc1-like"/>
</dbReference>
<reference evidence="13 14" key="1">
    <citation type="submission" date="2020-12" db="EMBL/GenBank/DDBJ databases">
        <title>Metabolic potential, ecology and presence of endohyphal bacteria is reflected in genomic diversity of Mucoromycotina.</title>
        <authorList>
            <person name="Muszewska A."/>
            <person name="Okrasinska A."/>
            <person name="Steczkiewicz K."/>
            <person name="Drgas O."/>
            <person name="Orlowska M."/>
            <person name="Perlinska-Lenart U."/>
            <person name="Aleksandrzak-Piekarczyk T."/>
            <person name="Szatraj K."/>
            <person name="Zielenkiewicz U."/>
            <person name="Pilsyk S."/>
            <person name="Malc E."/>
            <person name="Mieczkowski P."/>
            <person name="Kruszewska J.S."/>
            <person name="Biernat P."/>
            <person name="Pawlowska J."/>
        </authorList>
    </citation>
    <scope>NUCLEOTIDE SEQUENCE [LARGE SCALE GENOMIC DNA]</scope>
    <source>
        <strain evidence="13 14">CBS 142.35</strain>
    </source>
</reference>
<evidence type="ECO:0000256" key="8">
    <source>
        <dbReference type="SAM" id="Phobius"/>
    </source>
</evidence>
<gene>
    <name evidence="13" type="ORF">INT45_011974</name>
</gene>
<dbReference type="GO" id="GO:0005227">
    <property type="term" value="F:calcium-activated cation channel activity"/>
    <property type="evidence" value="ECO:0007669"/>
    <property type="project" value="InterPro"/>
</dbReference>
<dbReference type="Proteomes" id="UP000646827">
    <property type="component" value="Unassembled WGS sequence"/>
</dbReference>
<dbReference type="InterPro" id="IPR032880">
    <property type="entry name" value="CSC1/OSCA1-like_N"/>
</dbReference>